<evidence type="ECO:0000256" key="1">
    <source>
        <dbReference type="SAM" id="MobiDB-lite"/>
    </source>
</evidence>
<sequence length="77" mass="8054">MTASSSSRTVGGKIKGLNKDGTMREKGSGGANNTGKGKHQLDAKKKSKSQLKVSDMLDHHPDSITQNNVDGGVNMVS</sequence>
<protein>
    <submittedName>
        <fullName evidence="2">Uncharacterized protein</fullName>
    </submittedName>
</protein>
<gene>
    <name evidence="2" type="ORF">SARC_05736</name>
</gene>
<dbReference type="AlphaFoldDB" id="A0A0L0FYP6"/>
<dbReference type="Proteomes" id="UP000054560">
    <property type="component" value="Unassembled WGS sequence"/>
</dbReference>
<name>A0A0L0FYP6_9EUKA</name>
<dbReference type="EMBL" id="KQ241974">
    <property type="protein sequence ID" value="KNC81972.1"/>
    <property type="molecule type" value="Genomic_DNA"/>
</dbReference>
<reference evidence="2 3" key="1">
    <citation type="submission" date="2011-02" db="EMBL/GenBank/DDBJ databases">
        <title>The Genome Sequence of Sphaeroforma arctica JP610.</title>
        <authorList>
            <consortium name="The Broad Institute Genome Sequencing Platform"/>
            <person name="Russ C."/>
            <person name="Cuomo C."/>
            <person name="Young S.K."/>
            <person name="Zeng Q."/>
            <person name="Gargeya S."/>
            <person name="Alvarado L."/>
            <person name="Berlin A."/>
            <person name="Chapman S.B."/>
            <person name="Chen Z."/>
            <person name="Freedman E."/>
            <person name="Gellesch M."/>
            <person name="Goldberg J."/>
            <person name="Griggs A."/>
            <person name="Gujja S."/>
            <person name="Heilman E."/>
            <person name="Heiman D."/>
            <person name="Howarth C."/>
            <person name="Mehta T."/>
            <person name="Neiman D."/>
            <person name="Pearson M."/>
            <person name="Roberts A."/>
            <person name="Saif S."/>
            <person name="Shea T."/>
            <person name="Shenoy N."/>
            <person name="Sisk P."/>
            <person name="Stolte C."/>
            <person name="Sykes S."/>
            <person name="White J."/>
            <person name="Yandava C."/>
            <person name="Burger G."/>
            <person name="Gray M.W."/>
            <person name="Holland P.W.H."/>
            <person name="King N."/>
            <person name="Lang F.B.F."/>
            <person name="Roger A.J."/>
            <person name="Ruiz-Trillo I."/>
            <person name="Haas B."/>
            <person name="Nusbaum C."/>
            <person name="Birren B."/>
        </authorList>
    </citation>
    <scope>NUCLEOTIDE SEQUENCE [LARGE SCALE GENOMIC DNA]</scope>
    <source>
        <strain evidence="2 3">JP610</strain>
    </source>
</reference>
<organism evidence="2 3">
    <name type="scientific">Sphaeroforma arctica JP610</name>
    <dbReference type="NCBI Taxonomy" id="667725"/>
    <lineage>
        <taxon>Eukaryota</taxon>
        <taxon>Ichthyosporea</taxon>
        <taxon>Ichthyophonida</taxon>
        <taxon>Sphaeroforma</taxon>
    </lineage>
</organism>
<keyword evidence="3" id="KW-1185">Reference proteome</keyword>
<accession>A0A0L0FYP6</accession>
<feature type="region of interest" description="Disordered" evidence="1">
    <location>
        <begin position="1"/>
        <end position="77"/>
    </location>
</feature>
<evidence type="ECO:0000313" key="3">
    <source>
        <dbReference type="Proteomes" id="UP000054560"/>
    </source>
</evidence>
<dbReference type="RefSeq" id="XP_014155874.1">
    <property type="nucleotide sequence ID" value="XM_014300399.1"/>
</dbReference>
<proteinExistence type="predicted"/>
<dbReference type="GeneID" id="25906240"/>
<feature type="compositionally biased region" description="Basic and acidic residues" evidence="1">
    <location>
        <begin position="17"/>
        <end position="27"/>
    </location>
</feature>
<evidence type="ECO:0000313" key="2">
    <source>
        <dbReference type="EMBL" id="KNC81972.1"/>
    </source>
</evidence>